<dbReference type="GeneTree" id="ENSGT00940000155138"/>
<protein>
    <recommendedName>
        <fullName evidence="4">Peptidase S1 domain-containing protein</fullName>
    </recommendedName>
</protein>
<keyword evidence="3" id="KW-0732">Signal</keyword>
<dbReference type="Proteomes" id="UP000694569">
    <property type="component" value="Unplaced"/>
</dbReference>
<dbReference type="Gene3D" id="2.40.10.10">
    <property type="entry name" value="Trypsin-like serine proteases"/>
    <property type="match status" value="1"/>
</dbReference>
<accession>A0A8C5PZY4</accession>
<dbReference type="InterPro" id="IPR009003">
    <property type="entry name" value="Peptidase_S1_PA"/>
</dbReference>
<evidence type="ECO:0000259" key="4">
    <source>
        <dbReference type="PROSITE" id="PS50240"/>
    </source>
</evidence>
<dbReference type="InterPro" id="IPR043504">
    <property type="entry name" value="Peptidase_S1_PA_chymotrypsin"/>
</dbReference>
<feature type="signal peptide" evidence="3">
    <location>
        <begin position="1"/>
        <end position="19"/>
    </location>
</feature>
<keyword evidence="1" id="KW-1015">Disulfide bond</keyword>
<feature type="compositionally biased region" description="Basic and acidic residues" evidence="2">
    <location>
        <begin position="112"/>
        <end position="123"/>
    </location>
</feature>
<reference evidence="5" key="1">
    <citation type="submission" date="2025-08" db="UniProtKB">
        <authorList>
            <consortium name="Ensembl"/>
        </authorList>
    </citation>
    <scope>IDENTIFICATION</scope>
</reference>
<dbReference type="GO" id="GO:0006508">
    <property type="term" value="P:proteolysis"/>
    <property type="evidence" value="ECO:0007669"/>
    <property type="project" value="InterPro"/>
</dbReference>
<dbReference type="Ensembl" id="ENSLLET00000031217.1">
    <property type="protein sequence ID" value="ENSLLEP00000030055.1"/>
    <property type="gene ID" value="ENSLLEG00000019032.1"/>
</dbReference>
<evidence type="ECO:0000256" key="1">
    <source>
        <dbReference type="ARBA" id="ARBA00023157"/>
    </source>
</evidence>
<evidence type="ECO:0000313" key="6">
    <source>
        <dbReference type="Proteomes" id="UP000694569"/>
    </source>
</evidence>
<evidence type="ECO:0000313" key="5">
    <source>
        <dbReference type="Ensembl" id="ENSLLEP00000030055.1"/>
    </source>
</evidence>
<dbReference type="AlphaFoldDB" id="A0A8C5PZY4"/>
<feature type="chain" id="PRO_5034189743" description="Peptidase S1 domain-containing protein" evidence="3">
    <location>
        <begin position="20"/>
        <end position="180"/>
    </location>
</feature>
<feature type="compositionally biased region" description="Polar residues" evidence="2">
    <location>
        <begin position="135"/>
        <end position="144"/>
    </location>
</feature>
<feature type="region of interest" description="Disordered" evidence="2">
    <location>
        <begin position="86"/>
        <end position="180"/>
    </location>
</feature>
<dbReference type="PROSITE" id="PS50240">
    <property type="entry name" value="TRYPSIN_DOM"/>
    <property type="match status" value="1"/>
</dbReference>
<dbReference type="SUPFAM" id="SSF50494">
    <property type="entry name" value="Trypsin-like serine proteases"/>
    <property type="match status" value="1"/>
</dbReference>
<sequence length="180" mass="19855">MNTAISALLLLGLVCACAAESSSSCGVPVVSSRIVGGTDAVIGEWPWQVAVTYNDYFICGGSLINTQWVLSAAHCFDFIHRRVPKSTKGHQTMPVSRRTPPPISTPNATTDQHTERHRQSAHERHCRSAHRTPLPISTPNATADQHTERHRRSAHRTPPPISTMNATVDQHNERHHRSAH</sequence>
<proteinExistence type="predicted"/>
<name>A0A8C5PZY4_9ANUR</name>
<dbReference type="PROSITE" id="PS00134">
    <property type="entry name" value="TRYPSIN_HIS"/>
    <property type="match status" value="1"/>
</dbReference>
<keyword evidence="6" id="KW-1185">Reference proteome</keyword>
<evidence type="ECO:0000256" key="2">
    <source>
        <dbReference type="SAM" id="MobiDB-lite"/>
    </source>
</evidence>
<dbReference type="Pfam" id="PF00089">
    <property type="entry name" value="Trypsin"/>
    <property type="match status" value="1"/>
</dbReference>
<organism evidence="5 6">
    <name type="scientific">Leptobrachium leishanense</name>
    <name type="common">Leishan spiny toad</name>
    <dbReference type="NCBI Taxonomy" id="445787"/>
    <lineage>
        <taxon>Eukaryota</taxon>
        <taxon>Metazoa</taxon>
        <taxon>Chordata</taxon>
        <taxon>Craniata</taxon>
        <taxon>Vertebrata</taxon>
        <taxon>Euteleostomi</taxon>
        <taxon>Amphibia</taxon>
        <taxon>Batrachia</taxon>
        <taxon>Anura</taxon>
        <taxon>Pelobatoidea</taxon>
        <taxon>Megophryidae</taxon>
        <taxon>Leptobrachium</taxon>
    </lineage>
</organism>
<reference evidence="5" key="2">
    <citation type="submission" date="2025-09" db="UniProtKB">
        <authorList>
            <consortium name="Ensembl"/>
        </authorList>
    </citation>
    <scope>IDENTIFICATION</scope>
</reference>
<dbReference type="GO" id="GO:0004252">
    <property type="term" value="F:serine-type endopeptidase activity"/>
    <property type="evidence" value="ECO:0007669"/>
    <property type="project" value="InterPro"/>
</dbReference>
<dbReference type="PANTHER" id="PTHR24253">
    <property type="entry name" value="TRANSMEMBRANE PROTEASE SERINE"/>
    <property type="match status" value="1"/>
</dbReference>
<dbReference type="InterPro" id="IPR001254">
    <property type="entry name" value="Trypsin_dom"/>
</dbReference>
<evidence type="ECO:0000256" key="3">
    <source>
        <dbReference type="SAM" id="SignalP"/>
    </source>
</evidence>
<dbReference type="InterPro" id="IPR018114">
    <property type="entry name" value="TRYPSIN_HIS"/>
</dbReference>
<feature type="domain" description="Peptidase S1" evidence="4">
    <location>
        <begin position="34"/>
        <end position="76"/>
    </location>
</feature>
<dbReference type="PANTHER" id="PTHR24253:SF170">
    <property type="entry name" value="PEPTIDASE S1 DOMAIN-CONTAINING PROTEIN"/>
    <property type="match status" value="1"/>
</dbReference>